<feature type="region of interest" description="Disordered" evidence="1">
    <location>
        <begin position="134"/>
        <end position="184"/>
    </location>
</feature>
<evidence type="ECO:0000313" key="2">
    <source>
        <dbReference type="EMBL" id="PBK78588.1"/>
    </source>
</evidence>
<dbReference type="AlphaFoldDB" id="A0A2H3CJL5"/>
<proteinExistence type="predicted"/>
<organism evidence="2 3">
    <name type="scientific">Armillaria solidipes</name>
    <dbReference type="NCBI Taxonomy" id="1076256"/>
    <lineage>
        <taxon>Eukaryota</taxon>
        <taxon>Fungi</taxon>
        <taxon>Dikarya</taxon>
        <taxon>Basidiomycota</taxon>
        <taxon>Agaricomycotina</taxon>
        <taxon>Agaricomycetes</taxon>
        <taxon>Agaricomycetidae</taxon>
        <taxon>Agaricales</taxon>
        <taxon>Marasmiineae</taxon>
        <taxon>Physalacriaceae</taxon>
        <taxon>Armillaria</taxon>
    </lineage>
</organism>
<sequence length="337" mass="36545">MRGLPCVSLSFQRLLIPGSFEFSTDVPDDASQTSSKSQASQIFLAKVPGCDKLEEDLIFVPVMRVDHVLSNVPEILDPSQLCGDLDLFQEIVLEYHFARYGSAVFPQPELEIDDPHFLGKISADSLISTAAASGTSAEDLGSDSPESHQFDSSLADESEDPEHHPSPAPPRKDAPETDNASETDSQICETFFAKIPGSDKSEEDAIFVPVMRIDHVLSNVPDPSQLCGDLDLFKEIVQEYQLAHFGSAAFPQLEPEIDNTRFPDNFSVYSSMSAASGTSTEDLDSDSPDSHALDLSLADESDVSSNPPAPAPLRKGKLRVKSLFRRAITNLAVSEGT</sequence>
<evidence type="ECO:0000313" key="3">
    <source>
        <dbReference type="Proteomes" id="UP000218334"/>
    </source>
</evidence>
<feature type="region of interest" description="Disordered" evidence="1">
    <location>
        <begin position="277"/>
        <end position="316"/>
    </location>
</feature>
<reference evidence="3" key="1">
    <citation type="journal article" date="2017" name="Nat. Ecol. Evol.">
        <title>Genome expansion and lineage-specific genetic innovations in the forest pathogenic fungi Armillaria.</title>
        <authorList>
            <person name="Sipos G."/>
            <person name="Prasanna A.N."/>
            <person name="Walter M.C."/>
            <person name="O'Connor E."/>
            <person name="Balint B."/>
            <person name="Krizsan K."/>
            <person name="Kiss B."/>
            <person name="Hess J."/>
            <person name="Varga T."/>
            <person name="Slot J."/>
            <person name="Riley R."/>
            <person name="Boka B."/>
            <person name="Rigling D."/>
            <person name="Barry K."/>
            <person name="Lee J."/>
            <person name="Mihaltcheva S."/>
            <person name="LaButti K."/>
            <person name="Lipzen A."/>
            <person name="Waldron R."/>
            <person name="Moloney N.M."/>
            <person name="Sperisen C."/>
            <person name="Kredics L."/>
            <person name="Vagvoelgyi C."/>
            <person name="Patrignani A."/>
            <person name="Fitzpatrick D."/>
            <person name="Nagy I."/>
            <person name="Doyle S."/>
            <person name="Anderson J.B."/>
            <person name="Grigoriev I.V."/>
            <person name="Gueldener U."/>
            <person name="Muensterkoetter M."/>
            <person name="Nagy L.G."/>
        </authorList>
    </citation>
    <scope>NUCLEOTIDE SEQUENCE [LARGE SCALE GENOMIC DNA]</scope>
    <source>
        <strain evidence="3">28-4</strain>
    </source>
</reference>
<keyword evidence="3" id="KW-1185">Reference proteome</keyword>
<dbReference type="EMBL" id="KZ293415">
    <property type="protein sequence ID" value="PBK78588.1"/>
    <property type="molecule type" value="Genomic_DNA"/>
</dbReference>
<gene>
    <name evidence="2" type="ORF">ARMSODRAFT_968683</name>
</gene>
<accession>A0A2H3CJL5</accession>
<dbReference type="Proteomes" id="UP000218334">
    <property type="component" value="Unassembled WGS sequence"/>
</dbReference>
<name>A0A2H3CJL5_9AGAR</name>
<evidence type="ECO:0000256" key="1">
    <source>
        <dbReference type="SAM" id="MobiDB-lite"/>
    </source>
</evidence>
<protein>
    <submittedName>
        <fullName evidence="2">Uncharacterized protein</fullName>
    </submittedName>
</protein>
<feature type="compositionally biased region" description="Basic and acidic residues" evidence="1">
    <location>
        <begin position="161"/>
        <end position="175"/>
    </location>
</feature>